<gene>
    <name evidence="2" type="ORF">SAMN05216495_10940</name>
</gene>
<dbReference type="Pfam" id="PF18765">
    <property type="entry name" value="Polbeta"/>
    <property type="match status" value="1"/>
</dbReference>
<dbReference type="InterPro" id="IPR041633">
    <property type="entry name" value="Polbeta"/>
</dbReference>
<evidence type="ECO:0000259" key="1">
    <source>
        <dbReference type="Pfam" id="PF18765"/>
    </source>
</evidence>
<evidence type="ECO:0000313" key="2">
    <source>
        <dbReference type="EMBL" id="SDW94185.1"/>
    </source>
</evidence>
<comment type="caution">
    <text evidence="2">The sequence shown here is derived from an EMBL/GenBank/DDBJ whole genome shotgun (WGS) entry which is preliminary data.</text>
</comment>
<dbReference type="Gene3D" id="3.30.460.10">
    <property type="entry name" value="Beta Polymerase, domain 2"/>
    <property type="match status" value="1"/>
</dbReference>
<dbReference type="CDD" id="cd05403">
    <property type="entry name" value="NT_KNTase_like"/>
    <property type="match status" value="1"/>
</dbReference>
<dbReference type="AlphaFoldDB" id="A0A1H2XMX3"/>
<sequence length="101" mass="11636">MESREALQQIKDIVLSSMASHDVQIYLFGSWARGEQKQSSDVDIAIEGKQNMASSICMLREKLEESNVPYRVDLVDMQFASKILLQKIRQEGILWKKYKNA</sequence>
<reference evidence="2 3" key="1">
    <citation type="submission" date="2016-10" db="EMBL/GenBank/DDBJ databases">
        <authorList>
            <person name="Varghese N."/>
            <person name="Submissions S."/>
        </authorList>
    </citation>
    <scope>NUCLEOTIDE SEQUENCE [LARGE SCALE GENOMIC DNA]</scope>
    <source>
        <strain evidence="2 3">WCC6</strain>
    </source>
</reference>
<dbReference type="PANTHER" id="PTHR43852:SF2">
    <property type="entry name" value="PROTEIN ADENYLYLTRANSFERASE MNTA"/>
    <property type="match status" value="1"/>
</dbReference>
<proteinExistence type="predicted"/>
<dbReference type="EMBL" id="FNOP01000009">
    <property type="protein sequence ID" value="SDW94185.1"/>
    <property type="molecule type" value="Genomic_DNA"/>
</dbReference>
<name>A0A1H2XMX3_ACIFE</name>
<evidence type="ECO:0000313" key="3">
    <source>
        <dbReference type="Proteomes" id="UP000182379"/>
    </source>
</evidence>
<protein>
    <recommendedName>
        <fullName evidence="1">Polymerase beta nucleotidyltransferase domain-containing protein</fullName>
    </recommendedName>
</protein>
<dbReference type="PANTHER" id="PTHR43852">
    <property type="entry name" value="NUCLEOTIDYLTRANSFERASE"/>
    <property type="match status" value="1"/>
</dbReference>
<dbReference type="InterPro" id="IPR043519">
    <property type="entry name" value="NT_sf"/>
</dbReference>
<dbReference type="Proteomes" id="UP000182379">
    <property type="component" value="Unassembled WGS sequence"/>
</dbReference>
<organism evidence="2 3">
    <name type="scientific">Acidaminococcus fermentans</name>
    <dbReference type="NCBI Taxonomy" id="905"/>
    <lineage>
        <taxon>Bacteria</taxon>
        <taxon>Bacillati</taxon>
        <taxon>Bacillota</taxon>
        <taxon>Negativicutes</taxon>
        <taxon>Acidaminococcales</taxon>
        <taxon>Acidaminococcaceae</taxon>
        <taxon>Acidaminococcus</taxon>
    </lineage>
</organism>
<accession>A0A1H2XMX3</accession>
<feature type="domain" description="Polymerase beta nucleotidyltransferase" evidence="1">
    <location>
        <begin position="24"/>
        <end position="94"/>
    </location>
</feature>
<dbReference type="InterPro" id="IPR052930">
    <property type="entry name" value="TA_antitoxin_MntA"/>
</dbReference>
<dbReference type="SUPFAM" id="SSF81301">
    <property type="entry name" value="Nucleotidyltransferase"/>
    <property type="match status" value="1"/>
</dbReference>